<dbReference type="GO" id="GO:1990077">
    <property type="term" value="C:primosome complex"/>
    <property type="evidence" value="ECO:0007669"/>
    <property type="project" value="UniProtKB-UniRule"/>
</dbReference>
<comment type="similarity">
    <text evidence="4">Belongs to the PriB family.</text>
</comment>
<comment type="subunit">
    <text evidence="4">Homodimer. Interacts with PriA and DnaT. Component of the replication restart primosome. Primosome assembly occurs via a 'hand-off' mechanism. PriA binds to replication forks, subsequently PriB then DnaT bind; DnaT then displaces ssDNA to generate the helicase loading substrate.</text>
</comment>
<dbReference type="GO" id="GO:0006269">
    <property type="term" value="P:DNA replication, synthesis of primer"/>
    <property type="evidence" value="ECO:0007669"/>
    <property type="project" value="UniProtKB-KW"/>
</dbReference>
<keyword evidence="2 4" id="KW-0235">DNA replication</keyword>
<dbReference type="HAMAP" id="MF_00720">
    <property type="entry name" value="PriB"/>
    <property type="match status" value="1"/>
</dbReference>
<dbReference type="Pfam" id="PF22657">
    <property type="entry name" value="SSB_1"/>
    <property type="match status" value="1"/>
</dbReference>
<dbReference type="PIRSF" id="PIRSF003135">
    <property type="entry name" value="Primosomal_n"/>
    <property type="match status" value="1"/>
</dbReference>
<dbReference type="InterPro" id="IPR012340">
    <property type="entry name" value="NA-bd_OB-fold"/>
</dbReference>
<evidence type="ECO:0000313" key="5">
    <source>
        <dbReference type="EMBL" id="AZN36247.1"/>
    </source>
</evidence>
<evidence type="ECO:0000256" key="4">
    <source>
        <dbReference type="HAMAP-Rule" id="MF_00720"/>
    </source>
</evidence>
<evidence type="ECO:0000256" key="2">
    <source>
        <dbReference type="ARBA" id="ARBA00022705"/>
    </source>
</evidence>
<protein>
    <recommendedName>
        <fullName evidence="4">Replication restart protein PriB</fullName>
    </recommendedName>
</protein>
<reference evidence="5 6" key="1">
    <citation type="submission" date="2018-12" db="EMBL/GenBank/DDBJ databases">
        <title>Complete genome sequence of Iodobacter sp. H11R3.</title>
        <authorList>
            <person name="Bae J.-W."/>
        </authorList>
    </citation>
    <scope>NUCLEOTIDE SEQUENCE [LARGE SCALE GENOMIC DNA]</scope>
    <source>
        <strain evidence="5 6">H11R3</strain>
    </source>
</reference>
<dbReference type="NCBIfam" id="TIGR04418">
    <property type="entry name" value="PriB_gamma"/>
    <property type="match status" value="1"/>
</dbReference>
<keyword evidence="3 4" id="KW-0238">DNA-binding</keyword>
<dbReference type="PROSITE" id="PS50935">
    <property type="entry name" value="SSB"/>
    <property type="match status" value="1"/>
</dbReference>
<dbReference type="AlphaFoldDB" id="A0A3S8ZRZ7"/>
<dbReference type="Gene3D" id="2.40.50.140">
    <property type="entry name" value="Nucleic acid-binding proteins"/>
    <property type="match status" value="1"/>
</dbReference>
<keyword evidence="6" id="KW-1185">Reference proteome</keyword>
<organism evidence="5 6">
    <name type="scientific">Iodobacter ciconiae</name>
    <dbReference type="NCBI Taxonomy" id="2496266"/>
    <lineage>
        <taxon>Bacteria</taxon>
        <taxon>Pseudomonadati</taxon>
        <taxon>Pseudomonadota</taxon>
        <taxon>Betaproteobacteria</taxon>
        <taxon>Neisseriales</taxon>
        <taxon>Chitinibacteraceae</taxon>
        <taxon>Iodobacter</taxon>
    </lineage>
</organism>
<dbReference type="OrthoDB" id="5296916at2"/>
<gene>
    <name evidence="4 5" type="primary">priB</name>
    <name evidence="5" type="ORF">EJO50_06975</name>
</gene>
<evidence type="ECO:0000256" key="3">
    <source>
        <dbReference type="ARBA" id="ARBA00023125"/>
    </source>
</evidence>
<dbReference type="InterPro" id="IPR000424">
    <property type="entry name" value="Primosome_PriB/ssb"/>
</dbReference>
<dbReference type="Proteomes" id="UP000282438">
    <property type="component" value="Chromosome"/>
</dbReference>
<dbReference type="SUPFAM" id="SSF50249">
    <property type="entry name" value="Nucleic acid-binding proteins"/>
    <property type="match status" value="1"/>
</dbReference>
<evidence type="ECO:0000313" key="6">
    <source>
        <dbReference type="Proteomes" id="UP000282438"/>
    </source>
</evidence>
<evidence type="ECO:0000256" key="1">
    <source>
        <dbReference type="ARBA" id="ARBA00022515"/>
    </source>
</evidence>
<dbReference type="EMBL" id="CP034433">
    <property type="protein sequence ID" value="AZN36247.1"/>
    <property type="molecule type" value="Genomic_DNA"/>
</dbReference>
<accession>A0A3S8ZRZ7</accession>
<dbReference type="KEGG" id="iod:EJO50_06975"/>
<proteinExistence type="inferred from homology"/>
<sequence>MLRFTGLLKLDKRNRVLIDGTVIKRSDLRYTPAGMPVLELVITHLSEQIEAGRHRKVECEVAMMALGDIAAKLDPVQIGQRLASKGFIAAKSNRYRNELVLHLEEFELLN</sequence>
<dbReference type="GO" id="GO:0003697">
    <property type="term" value="F:single-stranded DNA binding"/>
    <property type="evidence" value="ECO:0007669"/>
    <property type="project" value="UniProtKB-UniRule"/>
</dbReference>
<comment type="function">
    <text evidence="4">Involved in the restart of stalled replication forks, which reloads the replicative helicase on sites other than the origin of replication; the PriA-PriB pathway is the major replication restart pathway. During primosome assembly it facilitates complex formation between PriA and DnaT on DNA; stabilizes PriA on DNA. Stimulates the DNA unwinding activity of PriA helicase.</text>
</comment>
<keyword evidence="1 4" id="KW-0639">Primosome</keyword>
<name>A0A3S8ZRZ7_9NEIS</name>
<dbReference type="InterPro" id="IPR023646">
    <property type="entry name" value="Prisomal_replication_PriB"/>
</dbReference>